<keyword evidence="3" id="KW-1185">Reference proteome</keyword>
<evidence type="ECO:0000256" key="1">
    <source>
        <dbReference type="SAM" id="MobiDB-lite"/>
    </source>
</evidence>
<evidence type="ECO:0000313" key="2">
    <source>
        <dbReference type="EMBL" id="MCI63960.1"/>
    </source>
</evidence>
<feature type="non-terminal residue" evidence="2">
    <location>
        <position position="1"/>
    </location>
</feature>
<dbReference type="AlphaFoldDB" id="A0A392TUK1"/>
<sequence length="83" mass="8846">ENDDNAHNKVVDNPVIESFDNIVDKENAVEDAAASNVQANLETTVVPESAEIVVGSDKQKNSDTTAIGNVSKENADVHSHSDE</sequence>
<organism evidence="2 3">
    <name type="scientific">Trifolium medium</name>
    <dbReference type="NCBI Taxonomy" id="97028"/>
    <lineage>
        <taxon>Eukaryota</taxon>
        <taxon>Viridiplantae</taxon>
        <taxon>Streptophyta</taxon>
        <taxon>Embryophyta</taxon>
        <taxon>Tracheophyta</taxon>
        <taxon>Spermatophyta</taxon>
        <taxon>Magnoliopsida</taxon>
        <taxon>eudicotyledons</taxon>
        <taxon>Gunneridae</taxon>
        <taxon>Pentapetalae</taxon>
        <taxon>rosids</taxon>
        <taxon>fabids</taxon>
        <taxon>Fabales</taxon>
        <taxon>Fabaceae</taxon>
        <taxon>Papilionoideae</taxon>
        <taxon>50 kb inversion clade</taxon>
        <taxon>NPAAA clade</taxon>
        <taxon>Hologalegina</taxon>
        <taxon>IRL clade</taxon>
        <taxon>Trifolieae</taxon>
        <taxon>Trifolium</taxon>
    </lineage>
</organism>
<evidence type="ECO:0000313" key="3">
    <source>
        <dbReference type="Proteomes" id="UP000265520"/>
    </source>
</evidence>
<feature type="region of interest" description="Disordered" evidence="1">
    <location>
        <begin position="54"/>
        <end position="83"/>
    </location>
</feature>
<feature type="compositionally biased region" description="Basic and acidic residues" evidence="1">
    <location>
        <begin position="73"/>
        <end position="83"/>
    </location>
</feature>
<protein>
    <submittedName>
        <fullName evidence="2">Uncharacterized protein</fullName>
    </submittedName>
</protein>
<comment type="caution">
    <text evidence="2">The sequence shown here is derived from an EMBL/GenBank/DDBJ whole genome shotgun (WGS) entry which is preliminary data.</text>
</comment>
<feature type="non-terminal residue" evidence="2">
    <location>
        <position position="83"/>
    </location>
</feature>
<dbReference type="Proteomes" id="UP000265520">
    <property type="component" value="Unassembled WGS sequence"/>
</dbReference>
<proteinExistence type="predicted"/>
<name>A0A392TUK1_9FABA</name>
<dbReference type="EMBL" id="LXQA010646605">
    <property type="protein sequence ID" value="MCI63960.1"/>
    <property type="molecule type" value="Genomic_DNA"/>
</dbReference>
<feature type="compositionally biased region" description="Polar residues" evidence="1">
    <location>
        <begin position="62"/>
        <end position="72"/>
    </location>
</feature>
<reference evidence="2 3" key="1">
    <citation type="journal article" date="2018" name="Front. Plant Sci.">
        <title>Red Clover (Trifolium pratense) and Zigzag Clover (T. medium) - A Picture of Genomic Similarities and Differences.</title>
        <authorList>
            <person name="Dluhosova J."/>
            <person name="Istvanek J."/>
            <person name="Nedelnik J."/>
            <person name="Repkova J."/>
        </authorList>
    </citation>
    <scope>NUCLEOTIDE SEQUENCE [LARGE SCALE GENOMIC DNA]</scope>
    <source>
        <strain evidence="3">cv. 10/8</strain>
        <tissue evidence="2">Leaf</tissue>
    </source>
</reference>
<accession>A0A392TUK1</accession>